<dbReference type="Proteomes" id="UP001295684">
    <property type="component" value="Unassembled WGS sequence"/>
</dbReference>
<evidence type="ECO:0000313" key="2">
    <source>
        <dbReference type="Proteomes" id="UP001295684"/>
    </source>
</evidence>
<gene>
    <name evidence="1" type="ORF">ECRASSUSDP1_LOCUS3774</name>
</gene>
<evidence type="ECO:0000313" key="1">
    <source>
        <dbReference type="EMBL" id="CAI2362451.1"/>
    </source>
</evidence>
<reference evidence="1" key="1">
    <citation type="submission" date="2023-07" db="EMBL/GenBank/DDBJ databases">
        <authorList>
            <consortium name="AG Swart"/>
            <person name="Singh M."/>
            <person name="Singh A."/>
            <person name="Seah K."/>
            <person name="Emmerich C."/>
        </authorList>
    </citation>
    <scope>NUCLEOTIDE SEQUENCE</scope>
    <source>
        <strain evidence="1">DP1</strain>
    </source>
</reference>
<sequence>MGANLGISLKVLDYYDYTDKSIVLCRKLSKHTRSMYFKHDKIFCQQLKNRRKFAIYNFDDKVKTLLVNKKFQLLKFFEIDTYLDRRSFVLNFYNFLNDLRNGVYEHFSLEDVKIFQMNIAKTKDYHDQVIEIVKSIANIDRISFDLLRLSRIKEEYCITNEVGQDHEQILEFFLSISDEIPEYIKYFQIKGVKTLQASFEFLETCPIQIEILDIADIEPNIDVSGYELSNTLLKSLERVTMSYNSPSNLEEYPDLCGQFIKEQFKFFTEFLSIICKNDCHKAIIECKINREISYQRPVTLIFKDCFFTVFDSAQATFKRYFSSQIEVRIDGAYYDEDYEIDMDDEKVNIFSPKYLSIKKPRFVKNLYQAAKYIKSFISCPIRDVSCVDVINKKDLKSLQKVSSDYIGDTIDENKFTNLYKIYSKTSDKISLTKCVMSELRGPEFKFYLNNQVQIIELVVTDCNFERFSKYLSNARFNNKIKELSISIGNPTYLKPFLDLLMGYTKEGCETALCYESEGKPENSHIYKDFCIISESGAEIATGGSKFVPLLSEYNCKRDYSHLPYPYLEKVHLHHMHDTRSQRDLIFNFIKRMERLEEFRTGDYKWKRECVYEFDFSI</sequence>
<protein>
    <submittedName>
        <fullName evidence="1">Uncharacterized protein</fullName>
    </submittedName>
</protein>
<dbReference type="EMBL" id="CAMPGE010003612">
    <property type="protein sequence ID" value="CAI2362451.1"/>
    <property type="molecule type" value="Genomic_DNA"/>
</dbReference>
<organism evidence="1 2">
    <name type="scientific">Euplotes crassus</name>
    <dbReference type="NCBI Taxonomy" id="5936"/>
    <lineage>
        <taxon>Eukaryota</taxon>
        <taxon>Sar</taxon>
        <taxon>Alveolata</taxon>
        <taxon>Ciliophora</taxon>
        <taxon>Intramacronucleata</taxon>
        <taxon>Spirotrichea</taxon>
        <taxon>Hypotrichia</taxon>
        <taxon>Euplotida</taxon>
        <taxon>Euplotidae</taxon>
        <taxon>Moneuplotes</taxon>
    </lineage>
</organism>
<comment type="caution">
    <text evidence="1">The sequence shown here is derived from an EMBL/GenBank/DDBJ whole genome shotgun (WGS) entry which is preliminary data.</text>
</comment>
<proteinExistence type="predicted"/>
<keyword evidence="2" id="KW-1185">Reference proteome</keyword>
<name>A0AAD1U5P7_EUPCR</name>
<accession>A0AAD1U5P7</accession>
<dbReference type="AlphaFoldDB" id="A0AAD1U5P7"/>